<dbReference type="RefSeq" id="WP_084882007.1">
    <property type="nucleotide sequence ID" value="NZ_MLJJ01000002.1"/>
</dbReference>
<keyword evidence="4 9" id="KW-0418">Kinase</keyword>
<dbReference type="InterPro" id="IPR042213">
    <property type="entry name" value="NBD_C_sf"/>
</dbReference>
<evidence type="ECO:0000256" key="4">
    <source>
        <dbReference type="ARBA" id="ARBA00022777"/>
    </source>
</evidence>
<keyword evidence="10" id="KW-1185">Reference proteome</keyword>
<name>A0ABX3UWU3_9GAMM</name>
<keyword evidence="3" id="KW-0547">Nucleotide-binding</keyword>
<evidence type="ECO:0000256" key="6">
    <source>
        <dbReference type="ARBA" id="ARBA00023277"/>
    </source>
</evidence>
<feature type="domain" description="Four-carbon acid sugar kinase nucleotide binding" evidence="8">
    <location>
        <begin position="238"/>
        <end position="406"/>
    </location>
</feature>
<dbReference type="NCBIfam" id="NF047819">
    <property type="entry name" value="ThrnKinDtnkGamma"/>
    <property type="match status" value="1"/>
</dbReference>
<evidence type="ECO:0000313" key="10">
    <source>
        <dbReference type="Proteomes" id="UP000193785"/>
    </source>
</evidence>
<dbReference type="Gene3D" id="3.40.50.10840">
    <property type="entry name" value="Putative sugar-binding, N-terminal domain"/>
    <property type="match status" value="1"/>
</dbReference>
<keyword evidence="5" id="KW-0067">ATP-binding</keyword>
<evidence type="ECO:0000259" key="7">
    <source>
        <dbReference type="Pfam" id="PF07005"/>
    </source>
</evidence>
<dbReference type="Gene3D" id="3.40.980.20">
    <property type="entry name" value="Four-carbon acid sugar kinase, nucleotide binding domain"/>
    <property type="match status" value="1"/>
</dbReference>
<dbReference type="InterPro" id="IPR031475">
    <property type="entry name" value="NBD_C"/>
</dbReference>
<dbReference type="Proteomes" id="UP000193785">
    <property type="component" value="Unassembled WGS sequence"/>
</dbReference>
<evidence type="ECO:0000256" key="1">
    <source>
        <dbReference type="ARBA" id="ARBA00005715"/>
    </source>
</evidence>
<evidence type="ECO:0000259" key="8">
    <source>
        <dbReference type="Pfam" id="PF17042"/>
    </source>
</evidence>
<evidence type="ECO:0000256" key="5">
    <source>
        <dbReference type="ARBA" id="ARBA00022840"/>
    </source>
</evidence>
<keyword evidence="2" id="KW-0808">Transferase</keyword>
<dbReference type="SUPFAM" id="SSF142764">
    <property type="entry name" value="YgbK-like"/>
    <property type="match status" value="1"/>
</dbReference>
<dbReference type="InterPro" id="IPR037051">
    <property type="entry name" value="4-carb_acid_sugar_kinase_N_sf"/>
</dbReference>
<organism evidence="9 10">
    <name type="scientific">Pantoea septica</name>
    <dbReference type="NCBI Taxonomy" id="472695"/>
    <lineage>
        <taxon>Bacteria</taxon>
        <taxon>Pseudomonadati</taxon>
        <taxon>Pseudomonadota</taxon>
        <taxon>Gammaproteobacteria</taxon>
        <taxon>Enterobacterales</taxon>
        <taxon>Erwiniaceae</taxon>
        <taxon>Pantoea</taxon>
    </lineage>
</organism>
<evidence type="ECO:0000256" key="2">
    <source>
        <dbReference type="ARBA" id="ARBA00022679"/>
    </source>
</evidence>
<dbReference type="Pfam" id="PF07005">
    <property type="entry name" value="SBD_N"/>
    <property type="match status" value="1"/>
</dbReference>
<keyword evidence="6" id="KW-0119">Carbohydrate metabolism</keyword>
<gene>
    <name evidence="9" type="ORF">HA46_01840</name>
</gene>
<evidence type="ECO:0000313" key="9">
    <source>
        <dbReference type="EMBL" id="ORN03466.1"/>
    </source>
</evidence>
<accession>A0ABX3UWU3</accession>
<dbReference type="Pfam" id="PF17042">
    <property type="entry name" value="NBD_C"/>
    <property type="match status" value="1"/>
</dbReference>
<evidence type="ECO:0000256" key="3">
    <source>
        <dbReference type="ARBA" id="ARBA00022741"/>
    </source>
</evidence>
<feature type="domain" description="Four-carbon acid sugar kinase N-terminal" evidence="7">
    <location>
        <begin position="11"/>
        <end position="225"/>
    </location>
</feature>
<comment type="similarity">
    <text evidence="1">Belongs to the four-carbon acid sugar kinase family.</text>
</comment>
<protein>
    <submittedName>
        <fullName evidence="9">Serine kinase</fullName>
    </submittedName>
</protein>
<comment type="caution">
    <text evidence="9">The sequence shown here is derived from an EMBL/GenBank/DDBJ whole genome shotgun (WGS) entry which is preliminary data.</text>
</comment>
<dbReference type="InterPro" id="IPR010737">
    <property type="entry name" value="4-carb_acid_sugar_kinase_N"/>
</dbReference>
<dbReference type="GO" id="GO:0016301">
    <property type="term" value="F:kinase activity"/>
    <property type="evidence" value="ECO:0007669"/>
    <property type="project" value="UniProtKB-KW"/>
</dbReference>
<reference evidence="9 10" key="1">
    <citation type="journal article" date="2017" name="Antonie Van Leeuwenhoek">
        <title>Phylogenomic resolution of the bacterial genus Pantoea and its relationship with Erwinia and Tatumella.</title>
        <authorList>
            <person name="Palmer M."/>
            <person name="Steenkamp E.T."/>
            <person name="Coetzee M.P."/>
            <person name="Chan W.Y."/>
            <person name="van Zyl E."/>
            <person name="De Maayer P."/>
            <person name="Coutinho T.A."/>
            <person name="Blom J."/>
            <person name="Smits T.H."/>
            <person name="Duffy B."/>
            <person name="Venter S.N."/>
        </authorList>
    </citation>
    <scope>NUCLEOTIDE SEQUENCE [LARGE SCALE GENOMIC DNA]</scope>
    <source>
        <strain evidence="9 10">LMG 5345</strain>
    </source>
</reference>
<sequence>MTQRSWKTPVLVIADDFTGANDAGSGLAQAGARVHVLFSSETPLDSAAADVWVISTDSRAVSAAEAEARTEAVVRQHQAFIARGWLFKKIDSTLRGNIGAEVRAALAASGKKRALIAPAVPRLGRVTRRGEVQVNGVPLTETEYASDPKTPVISARVLTQMGIAGVEIDLAALRSDRFAALLAEQQGAVVIDAESESDIALILAAAAQLEETPLLVGAAGLSDALGAQLAARHPAPVLAVIGSMSASAQQQIARLAAQRNIALVDIDIRQLFERPRWPNSAQWTDQALAALRNGRHTVIRTCQHADQRHEIDALCQQQQITRQQLGEAICQFLGELTLAISRAQRPAGLYLSGGDVAIAVAQALGASGFQIQGIVAGCVPHGVLLNSEFTLPVMTKAGGFGDENTLVAAIRFIEEKSSE</sequence>
<dbReference type="EMBL" id="MLJJ01000002">
    <property type="protein sequence ID" value="ORN03466.1"/>
    <property type="molecule type" value="Genomic_DNA"/>
</dbReference>
<proteinExistence type="inferred from homology"/>